<protein>
    <submittedName>
        <fullName evidence="3">Alpha/beta hydrolase</fullName>
    </submittedName>
</protein>
<dbReference type="SUPFAM" id="SSF53474">
    <property type="entry name" value="alpha/beta-Hydrolases"/>
    <property type="match status" value="1"/>
</dbReference>
<feature type="domain" description="AB hydrolase-1" evidence="2">
    <location>
        <begin position="12"/>
        <end position="265"/>
    </location>
</feature>
<reference evidence="3 4" key="1">
    <citation type="submission" date="2019-02" db="EMBL/GenBank/DDBJ databases">
        <title>Draft genome sequence of Amycolatopsis sp. 8-3EHSu isolated from roots of Suaeda maritima.</title>
        <authorList>
            <person name="Duangmal K."/>
            <person name="Chantavorakit T."/>
        </authorList>
    </citation>
    <scope>NUCLEOTIDE SEQUENCE [LARGE SCALE GENOMIC DNA]</scope>
    <source>
        <strain evidence="3 4">8-3EHSu</strain>
    </source>
</reference>
<dbReference type="PANTHER" id="PTHR43433">
    <property type="entry name" value="HYDROLASE, ALPHA/BETA FOLD FAMILY PROTEIN"/>
    <property type="match status" value="1"/>
</dbReference>
<accession>A0A4Q7JBK4</accession>
<dbReference type="EMBL" id="SFCC01000006">
    <property type="protein sequence ID" value="RZQ63644.1"/>
    <property type="molecule type" value="Genomic_DNA"/>
</dbReference>
<dbReference type="InterPro" id="IPR000073">
    <property type="entry name" value="AB_hydrolase_1"/>
</dbReference>
<proteinExistence type="predicted"/>
<keyword evidence="3" id="KW-0378">Hydrolase</keyword>
<dbReference type="InterPro" id="IPR050471">
    <property type="entry name" value="AB_hydrolase"/>
</dbReference>
<gene>
    <name evidence="3" type="ORF">EWH70_13720</name>
</gene>
<dbReference type="InterPro" id="IPR029058">
    <property type="entry name" value="AB_hydrolase_fold"/>
</dbReference>
<feature type="region of interest" description="Disordered" evidence="1">
    <location>
        <begin position="1"/>
        <end position="20"/>
    </location>
</feature>
<dbReference type="OrthoDB" id="3210164at2"/>
<sequence>MDYRERGEGPPLLLLPGGSGHPGSLDGLATHLAGHHRVVTMSSRLVSSRPGTDQHPKVYAEDALGLIDALFDEPPVVVAFSAGAITTLELLTHEPDRVRLAVVHEPPVLSLLPDAGRHRDALEAVRTAARAGDLDEAGRLMTEAMTTPEPGTTFPEPRHYGDWLDGYAETRPEPPTPELVELFARLRELQPLFLEHVLIPFTTNDIDLTALGAARTRLVPVAGIDSRGQLPYRAAAALATGLGLPLTEVPGGHLGPTERPTQFAGALRALLEQR</sequence>
<dbReference type="AlphaFoldDB" id="A0A4Q7JBK4"/>
<dbReference type="Gene3D" id="3.40.50.1820">
    <property type="entry name" value="alpha/beta hydrolase"/>
    <property type="match status" value="1"/>
</dbReference>
<organism evidence="3 4">
    <name type="scientific">Amycolatopsis suaedae</name>
    <dbReference type="NCBI Taxonomy" id="2510978"/>
    <lineage>
        <taxon>Bacteria</taxon>
        <taxon>Bacillati</taxon>
        <taxon>Actinomycetota</taxon>
        <taxon>Actinomycetes</taxon>
        <taxon>Pseudonocardiales</taxon>
        <taxon>Pseudonocardiaceae</taxon>
        <taxon>Amycolatopsis</taxon>
    </lineage>
</organism>
<name>A0A4Q7JBK4_9PSEU</name>
<evidence type="ECO:0000259" key="2">
    <source>
        <dbReference type="Pfam" id="PF12697"/>
    </source>
</evidence>
<dbReference type="PANTHER" id="PTHR43433:SF5">
    <property type="entry name" value="AB HYDROLASE-1 DOMAIN-CONTAINING PROTEIN"/>
    <property type="match status" value="1"/>
</dbReference>
<dbReference type="Pfam" id="PF12697">
    <property type="entry name" value="Abhydrolase_6"/>
    <property type="match status" value="1"/>
</dbReference>
<dbReference type="GO" id="GO:0004806">
    <property type="term" value="F:triacylglycerol lipase activity"/>
    <property type="evidence" value="ECO:0007669"/>
    <property type="project" value="TreeGrafter"/>
</dbReference>
<evidence type="ECO:0000313" key="4">
    <source>
        <dbReference type="Proteomes" id="UP000292003"/>
    </source>
</evidence>
<evidence type="ECO:0000256" key="1">
    <source>
        <dbReference type="SAM" id="MobiDB-lite"/>
    </source>
</evidence>
<feature type="compositionally biased region" description="Low complexity" evidence="1">
    <location>
        <begin position="9"/>
        <end position="20"/>
    </location>
</feature>
<dbReference type="GO" id="GO:0046503">
    <property type="term" value="P:glycerolipid catabolic process"/>
    <property type="evidence" value="ECO:0007669"/>
    <property type="project" value="TreeGrafter"/>
</dbReference>
<dbReference type="Proteomes" id="UP000292003">
    <property type="component" value="Unassembled WGS sequence"/>
</dbReference>
<keyword evidence="4" id="KW-1185">Reference proteome</keyword>
<evidence type="ECO:0000313" key="3">
    <source>
        <dbReference type="EMBL" id="RZQ63644.1"/>
    </source>
</evidence>
<comment type="caution">
    <text evidence="3">The sequence shown here is derived from an EMBL/GenBank/DDBJ whole genome shotgun (WGS) entry which is preliminary data.</text>
</comment>